<feature type="non-terminal residue" evidence="7">
    <location>
        <position position="1"/>
    </location>
</feature>
<dbReference type="CTD" id="20251360"/>
<evidence type="ECO:0000313" key="8">
    <source>
        <dbReference type="Proteomes" id="UP000030746"/>
    </source>
</evidence>
<evidence type="ECO:0000313" key="7">
    <source>
        <dbReference type="EMBL" id="ESO97390.1"/>
    </source>
</evidence>
<feature type="transmembrane region" description="Helical" evidence="6">
    <location>
        <begin position="58"/>
        <end position="82"/>
    </location>
</feature>
<proteinExistence type="inferred from homology"/>
<dbReference type="GO" id="GO:0016020">
    <property type="term" value="C:membrane"/>
    <property type="evidence" value="ECO:0007669"/>
    <property type="project" value="UniProtKB-SubCell"/>
</dbReference>
<protein>
    <submittedName>
        <fullName evidence="7">Uncharacterized protein</fullName>
    </submittedName>
</protein>
<keyword evidence="5 6" id="KW-0472">Membrane</keyword>
<dbReference type="InterPro" id="IPR006043">
    <property type="entry name" value="NCS2"/>
</dbReference>
<evidence type="ECO:0000256" key="3">
    <source>
        <dbReference type="ARBA" id="ARBA00022692"/>
    </source>
</evidence>
<dbReference type="Pfam" id="PF00860">
    <property type="entry name" value="Xan_ur_permease"/>
    <property type="match status" value="1"/>
</dbReference>
<dbReference type="OMA" id="TICMMCH"/>
<dbReference type="AlphaFoldDB" id="V4ARF7"/>
<dbReference type="KEGG" id="lgi:LOTGIDRAFT_56652"/>
<dbReference type="GeneID" id="20251360"/>
<evidence type="ECO:0000256" key="6">
    <source>
        <dbReference type="SAM" id="Phobius"/>
    </source>
</evidence>
<gene>
    <name evidence="7" type="ORF">LOTGIDRAFT_56652</name>
</gene>
<organism evidence="7 8">
    <name type="scientific">Lottia gigantea</name>
    <name type="common">Giant owl limpet</name>
    <dbReference type="NCBI Taxonomy" id="225164"/>
    <lineage>
        <taxon>Eukaryota</taxon>
        <taxon>Metazoa</taxon>
        <taxon>Spiralia</taxon>
        <taxon>Lophotrochozoa</taxon>
        <taxon>Mollusca</taxon>
        <taxon>Gastropoda</taxon>
        <taxon>Patellogastropoda</taxon>
        <taxon>Lottioidea</taxon>
        <taxon>Lottiidae</taxon>
        <taxon>Lottia</taxon>
    </lineage>
</organism>
<keyword evidence="8" id="KW-1185">Reference proteome</keyword>
<reference evidence="7 8" key="1">
    <citation type="journal article" date="2013" name="Nature">
        <title>Insights into bilaterian evolution from three spiralian genomes.</title>
        <authorList>
            <person name="Simakov O."/>
            <person name="Marletaz F."/>
            <person name="Cho S.J."/>
            <person name="Edsinger-Gonzales E."/>
            <person name="Havlak P."/>
            <person name="Hellsten U."/>
            <person name="Kuo D.H."/>
            <person name="Larsson T."/>
            <person name="Lv J."/>
            <person name="Arendt D."/>
            <person name="Savage R."/>
            <person name="Osoegawa K."/>
            <person name="de Jong P."/>
            <person name="Grimwood J."/>
            <person name="Chapman J.A."/>
            <person name="Shapiro H."/>
            <person name="Aerts A."/>
            <person name="Otillar R.P."/>
            <person name="Terry A.Y."/>
            <person name="Boore J.L."/>
            <person name="Grigoriev I.V."/>
            <person name="Lindberg D.R."/>
            <person name="Seaver E.C."/>
            <person name="Weisblat D.A."/>
            <person name="Putnam N.H."/>
            <person name="Rokhsar D.S."/>
        </authorList>
    </citation>
    <scope>NUCLEOTIDE SEQUENCE [LARGE SCALE GENOMIC DNA]</scope>
</reference>
<evidence type="ECO:0000256" key="5">
    <source>
        <dbReference type="ARBA" id="ARBA00023136"/>
    </source>
</evidence>
<evidence type="ECO:0000256" key="2">
    <source>
        <dbReference type="ARBA" id="ARBA00008821"/>
    </source>
</evidence>
<feature type="non-terminal residue" evidence="7">
    <location>
        <position position="146"/>
    </location>
</feature>
<dbReference type="RefSeq" id="XP_009051826.1">
    <property type="nucleotide sequence ID" value="XM_009053578.1"/>
</dbReference>
<name>V4ARF7_LOTGI</name>
<dbReference type="PANTHER" id="PTHR11119">
    <property type="entry name" value="XANTHINE-URACIL / VITAMIN C PERMEASE FAMILY MEMBER"/>
    <property type="match status" value="1"/>
</dbReference>
<sequence>IMCHILGMVTAVGLSNLQFVNLNSSRNLFVIGVPLVFALSVPIWMNEQQPSPINTGSVIVDQIFTVLLSTNMFVAGLLAFFLDNTIPGSEEERGIKAWREKDKNASDDGSSSHVYDIPFIQKYLDKLACSKYVPILPNFKGDKSES</sequence>
<dbReference type="HOGENOM" id="CLU_017959_4_1_1"/>
<dbReference type="OrthoDB" id="1641903at2759"/>
<dbReference type="STRING" id="225164.V4ARF7"/>
<comment type="similarity">
    <text evidence="2">Belongs to the nucleobase:cation symporter-2 (NCS2) (TC 2.A.40) family.</text>
</comment>
<accession>V4ARF7</accession>
<dbReference type="GO" id="GO:0022857">
    <property type="term" value="F:transmembrane transporter activity"/>
    <property type="evidence" value="ECO:0007669"/>
    <property type="project" value="InterPro"/>
</dbReference>
<dbReference type="EMBL" id="KB201305">
    <property type="protein sequence ID" value="ESO97390.1"/>
    <property type="molecule type" value="Genomic_DNA"/>
</dbReference>
<feature type="transmembrane region" description="Helical" evidence="6">
    <location>
        <begin position="28"/>
        <end position="46"/>
    </location>
</feature>
<keyword evidence="4 6" id="KW-1133">Transmembrane helix</keyword>
<comment type="subcellular location">
    <subcellularLocation>
        <location evidence="1">Membrane</location>
        <topology evidence="1">Multi-pass membrane protein</topology>
    </subcellularLocation>
</comment>
<dbReference type="Proteomes" id="UP000030746">
    <property type="component" value="Unassembled WGS sequence"/>
</dbReference>
<evidence type="ECO:0000256" key="4">
    <source>
        <dbReference type="ARBA" id="ARBA00022989"/>
    </source>
</evidence>
<keyword evidence="3 6" id="KW-0812">Transmembrane</keyword>
<evidence type="ECO:0000256" key="1">
    <source>
        <dbReference type="ARBA" id="ARBA00004141"/>
    </source>
</evidence>